<dbReference type="AlphaFoldDB" id="A0A8R2HAS6"/>
<feature type="domain" description="ARC105/Med15 mediator subunit central" evidence="1">
    <location>
        <begin position="2"/>
        <end position="88"/>
    </location>
</feature>
<dbReference type="RefSeq" id="XP_016663241.1">
    <property type="nucleotide sequence ID" value="XM_016807752.1"/>
</dbReference>
<dbReference type="Pfam" id="PF21538">
    <property type="entry name" value="Med15_M"/>
    <property type="match status" value="1"/>
</dbReference>
<evidence type="ECO:0000259" key="1">
    <source>
        <dbReference type="Pfam" id="PF21538"/>
    </source>
</evidence>
<sequence length="98" mass="11189">MNVEKLSKMKKLLEILSTPTQKMPLKTLVKCETALERLDLSREEGGSVPPPQSSTMREVHPLIEVIGLMIQSPDINHTFHRTFATCIEFMMGQRRPLK</sequence>
<reference evidence="2" key="2">
    <citation type="submission" date="2022-06" db="UniProtKB">
        <authorList>
            <consortium name="EnsemblMetazoa"/>
        </authorList>
    </citation>
    <scope>IDENTIFICATION</scope>
</reference>
<evidence type="ECO:0000313" key="2">
    <source>
        <dbReference type="EnsemblMetazoa" id="XP_016663240.1"/>
    </source>
</evidence>
<keyword evidence="3" id="KW-1185">Reference proteome</keyword>
<dbReference type="InterPro" id="IPR048385">
    <property type="entry name" value="Med15_central"/>
</dbReference>
<dbReference type="EnsemblMetazoa" id="XM_016807751.2">
    <property type="protein sequence ID" value="XP_016663240.1"/>
    <property type="gene ID" value="LOC100575548"/>
</dbReference>
<dbReference type="Proteomes" id="UP000007819">
    <property type="component" value="Chromosome A3"/>
</dbReference>
<organism evidence="2 3">
    <name type="scientific">Acyrthosiphon pisum</name>
    <name type="common">Pea aphid</name>
    <dbReference type="NCBI Taxonomy" id="7029"/>
    <lineage>
        <taxon>Eukaryota</taxon>
        <taxon>Metazoa</taxon>
        <taxon>Ecdysozoa</taxon>
        <taxon>Arthropoda</taxon>
        <taxon>Hexapoda</taxon>
        <taxon>Insecta</taxon>
        <taxon>Pterygota</taxon>
        <taxon>Neoptera</taxon>
        <taxon>Paraneoptera</taxon>
        <taxon>Hemiptera</taxon>
        <taxon>Sternorrhyncha</taxon>
        <taxon>Aphidomorpha</taxon>
        <taxon>Aphidoidea</taxon>
        <taxon>Aphididae</taxon>
        <taxon>Macrosiphini</taxon>
        <taxon>Acyrthosiphon</taxon>
    </lineage>
</organism>
<dbReference type="RefSeq" id="XP_016663240.1">
    <property type="nucleotide sequence ID" value="XM_016807751.1"/>
</dbReference>
<name>A0A8R2HAS6_ACYPI</name>
<protein>
    <recommendedName>
        <fullName evidence="1">ARC105/Med15 mediator subunit central domain-containing protein</fullName>
    </recommendedName>
</protein>
<dbReference type="GeneID" id="100575548"/>
<dbReference type="KEGG" id="api:100575548"/>
<dbReference type="OrthoDB" id="10055322at2759"/>
<evidence type="ECO:0000313" key="3">
    <source>
        <dbReference type="Proteomes" id="UP000007819"/>
    </source>
</evidence>
<reference evidence="3" key="1">
    <citation type="submission" date="2010-06" db="EMBL/GenBank/DDBJ databases">
        <authorList>
            <person name="Jiang H."/>
            <person name="Abraham K."/>
            <person name="Ali S."/>
            <person name="Alsbrooks S.L."/>
            <person name="Anim B.N."/>
            <person name="Anosike U.S."/>
            <person name="Attaway T."/>
            <person name="Bandaranaike D.P."/>
            <person name="Battles P.K."/>
            <person name="Bell S.N."/>
            <person name="Bell A.V."/>
            <person name="Beltran B."/>
            <person name="Bickham C."/>
            <person name="Bustamante Y."/>
            <person name="Caleb T."/>
            <person name="Canada A."/>
            <person name="Cardenas V."/>
            <person name="Carter K."/>
            <person name="Chacko J."/>
            <person name="Chandrabose M.N."/>
            <person name="Chavez D."/>
            <person name="Chavez A."/>
            <person name="Chen L."/>
            <person name="Chu H.-S."/>
            <person name="Claassen K.J."/>
            <person name="Cockrell R."/>
            <person name="Collins M."/>
            <person name="Cooper J.A."/>
            <person name="Cree A."/>
            <person name="Curry S.M."/>
            <person name="Da Y."/>
            <person name="Dao M.D."/>
            <person name="Das B."/>
            <person name="Davila M.-L."/>
            <person name="Davy-Carroll L."/>
            <person name="Denson S."/>
            <person name="Dinh H."/>
            <person name="Ebong V.E."/>
            <person name="Edwards J.R."/>
            <person name="Egan A."/>
            <person name="El-Daye J."/>
            <person name="Escobedo L."/>
            <person name="Fernandez S."/>
            <person name="Fernando P.R."/>
            <person name="Flagg N."/>
            <person name="Forbes L.D."/>
            <person name="Fowler R.G."/>
            <person name="Fu Q."/>
            <person name="Gabisi R.A."/>
            <person name="Ganer J."/>
            <person name="Garbino Pronczuk A."/>
            <person name="Garcia R.M."/>
            <person name="Garner T."/>
            <person name="Garrett T.E."/>
            <person name="Gonzalez D.A."/>
            <person name="Hamid H."/>
            <person name="Hawkins E.S."/>
            <person name="Hirani K."/>
            <person name="Hogues M.E."/>
            <person name="Hollins B."/>
            <person name="Hsiao C.-H."/>
            <person name="Jabil R."/>
            <person name="James M.L."/>
            <person name="Jhangiani S.N."/>
            <person name="Johnson B."/>
            <person name="Johnson Q."/>
            <person name="Joshi V."/>
            <person name="Kalu J.B."/>
            <person name="Kam C."/>
            <person name="Kashfia A."/>
            <person name="Keebler J."/>
            <person name="Kisamo H."/>
            <person name="Kovar C.L."/>
            <person name="Lago L.A."/>
            <person name="Lai C.-Y."/>
            <person name="Laidlaw J."/>
            <person name="Lara F."/>
            <person name="Le T.-K."/>
            <person name="Lee S.L."/>
            <person name="Legall F.H."/>
            <person name="Lemon S.J."/>
            <person name="Lewis L.R."/>
            <person name="Li B."/>
            <person name="Liu Y."/>
            <person name="Liu Y.-S."/>
            <person name="Lopez J."/>
            <person name="Lozado R.J."/>
            <person name="Lu J."/>
            <person name="Madu R.C."/>
            <person name="Maheshwari M."/>
            <person name="Maheshwari R."/>
            <person name="Malloy K."/>
            <person name="Martinez E."/>
            <person name="Mathew T."/>
            <person name="Mercado I.C."/>
            <person name="Mercado C."/>
            <person name="Meyer B."/>
            <person name="Montgomery K."/>
            <person name="Morgan M.B."/>
            <person name="Munidasa M."/>
            <person name="Nazareth L.V."/>
            <person name="Nelson J."/>
            <person name="Ng B.M."/>
            <person name="Nguyen N.B."/>
            <person name="Nguyen P.Q."/>
            <person name="Nguyen T."/>
            <person name="Obregon M."/>
            <person name="Okwuonu G.O."/>
            <person name="Onwere C.G."/>
            <person name="Orozco G."/>
            <person name="Parra A."/>
            <person name="Patel S."/>
            <person name="Patil S."/>
            <person name="Perez A."/>
            <person name="Perez Y."/>
            <person name="Pham C."/>
            <person name="Primus E.L."/>
            <person name="Pu L.-L."/>
            <person name="Puazo M."/>
            <person name="Qin X."/>
            <person name="Quiroz J.B."/>
            <person name="Reese J."/>
            <person name="Richards S."/>
            <person name="Rives C.M."/>
            <person name="Robberts R."/>
            <person name="Ruiz S.J."/>
            <person name="Ruiz M.J."/>
            <person name="Santibanez J."/>
            <person name="Schneider B.W."/>
            <person name="Sisson I."/>
            <person name="Smith M."/>
            <person name="Sodergren E."/>
            <person name="Song X.-Z."/>
            <person name="Song B.B."/>
            <person name="Summersgill H."/>
            <person name="Thelus R."/>
            <person name="Thornton R.D."/>
            <person name="Trejos Z.Y."/>
            <person name="Usmani K."/>
            <person name="Vattathil S."/>
            <person name="Villasana D."/>
            <person name="Walker D.L."/>
            <person name="Wang S."/>
            <person name="Wang K."/>
            <person name="White C.S."/>
            <person name="Williams A.C."/>
            <person name="Williamson J."/>
            <person name="Wilson K."/>
            <person name="Woghiren I.O."/>
            <person name="Woodworth J.R."/>
            <person name="Worley K.C."/>
            <person name="Wright R.A."/>
            <person name="Wu W."/>
            <person name="Young L."/>
            <person name="Zhang L."/>
            <person name="Zhang J."/>
            <person name="Zhu Y."/>
            <person name="Muzny D.M."/>
            <person name="Weinstock G."/>
            <person name="Gibbs R.A."/>
        </authorList>
    </citation>
    <scope>NUCLEOTIDE SEQUENCE [LARGE SCALE GENOMIC DNA]</scope>
    <source>
        <strain evidence="3">LSR1</strain>
    </source>
</reference>
<proteinExistence type="predicted"/>
<dbReference type="EnsemblMetazoa" id="XM_016807752.2">
    <property type="protein sequence ID" value="XP_016663241.1"/>
    <property type="gene ID" value="LOC100575548"/>
</dbReference>
<accession>A0A8R2HAS6</accession>